<dbReference type="InterPro" id="IPR050584">
    <property type="entry name" value="Cholesterol_7-desaturase"/>
</dbReference>
<evidence type="ECO:0000256" key="4">
    <source>
        <dbReference type="ARBA" id="ARBA00023004"/>
    </source>
</evidence>
<feature type="compositionally biased region" description="Polar residues" evidence="6">
    <location>
        <begin position="342"/>
        <end position="359"/>
    </location>
</feature>
<keyword evidence="4" id="KW-0408">Iron</keyword>
<protein>
    <submittedName>
        <fullName evidence="8">Rieske (2Fe-2S) protein</fullName>
    </submittedName>
</protein>
<evidence type="ECO:0000256" key="2">
    <source>
        <dbReference type="ARBA" id="ARBA00022723"/>
    </source>
</evidence>
<evidence type="ECO:0000256" key="5">
    <source>
        <dbReference type="ARBA" id="ARBA00023014"/>
    </source>
</evidence>
<keyword evidence="9" id="KW-1185">Reference proteome</keyword>
<dbReference type="InterPro" id="IPR017941">
    <property type="entry name" value="Rieske_2Fe-2S"/>
</dbReference>
<dbReference type="InterPro" id="IPR036922">
    <property type="entry name" value="Rieske_2Fe-2S_sf"/>
</dbReference>
<evidence type="ECO:0000256" key="1">
    <source>
        <dbReference type="ARBA" id="ARBA00022714"/>
    </source>
</evidence>
<dbReference type="CDD" id="cd03469">
    <property type="entry name" value="Rieske_RO_Alpha_N"/>
    <property type="match status" value="1"/>
</dbReference>
<dbReference type="GO" id="GO:0004497">
    <property type="term" value="F:monooxygenase activity"/>
    <property type="evidence" value="ECO:0007669"/>
    <property type="project" value="UniProtKB-ARBA"/>
</dbReference>
<dbReference type="Proteomes" id="UP001142374">
    <property type="component" value="Unassembled WGS sequence"/>
</dbReference>
<dbReference type="PANTHER" id="PTHR21266:SF60">
    <property type="entry name" value="3-KETOSTEROID-9-ALPHA-MONOOXYGENASE, OXYGENASE COMPONENT"/>
    <property type="match status" value="1"/>
</dbReference>
<dbReference type="Gene3D" id="2.102.10.10">
    <property type="entry name" value="Rieske [2Fe-2S] iron-sulphur domain"/>
    <property type="match status" value="1"/>
</dbReference>
<keyword evidence="1" id="KW-0001">2Fe-2S</keyword>
<feature type="domain" description="Rieske" evidence="7">
    <location>
        <begin position="27"/>
        <end position="128"/>
    </location>
</feature>
<gene>
    <name evidence="8" type="ORF">NQU55_18180</name>
</gene>
<keyword evidence="5" id="KW-0411">Iron-sulfur</keyword>
<sequence>MRTFRHGHSARPADRLPALPLPYPSGWFCVGFSPEWKPGDVRAVRFMGGDIVVFRTRRGLLRATLPYCPHLGAHLGAGGTVDGEYLVCPFHKFAFAVDGSCARTPYGVPPKASLTVLPSREAYGIVWVWHSPGGSPPSWELPLLPRPVISPSASHVVDRPGRPQELMRDVAGHRHFTALHGVDAIDVLSEPVTGGPVYSTAFRLSLGLGLPCFSVFQDVTLRILGLGAALFLTESAHRRLDGAHWVLVTPVDPGHVRYRVASGAAMLLPPTRLPAPLRRGVERALGRGVNHWTLHGARTGRPGSHRAVPLPSRRDEPADGRSDDAYRQWSRQFYPTERAAGTASSLSDTGSPTPSDPAS</sequence>
<evidence type="ECO:0000256" key="6">
    <source>
        <dbReference type="SAM" id="MobiDB-lite"/>
    </source>
</evidence>
<feature type="compositionally biased region" description="Basic and acidic residues" evidence="6">
    <location>
        <begin position="312"/>
        <end position="326"/>
    </location>
</feature>
<dbReference type="PROSITE" id="PS51296">
    <property type="entry name" value="RIESKE"/>
    <property type="match status" value="1"/>
</dbReference>
<evidence type="ECO:0000313" key="9">
    <source>
        <dbReference type="Proteomes" id="UP001142374"/>
    </source>
</evidence>
<evidence type="ECO:0000259" key="7">
    <source>
        <dbReference type="PROSITE" id="PS51296"/>
    </source>
</evidence>
<dbReference type="EMBL" id="JANIID010000015">
    <property type="protein sequence ID" value="MCQ8771676.1"/>
    <property type="molecule type" value="Genomic_DNA"/>
</dbReference>
<dbReference type="SUPFAM" id="SSF50022">
    <property type="entry name" value="ISP domain"/>
    <property type="match status" value="1"/>
</dbReference>
<keyword evidence="3" id="KW-0560">Oxidoreductase</keyword>
<accession>A0A9X2RPP0</accession>
<name>A0A9X2RPP0_9ACTN</name>
<dbReference type="Gene3D" id="3.90.380.10">
    <property type="entry name" value="Naphthalene 1,2-dioxygenase Alpha Subunit, Chain A, domain 1"/>
    <property type="match status" value="1"/>
</dbReference>
<dbReference type="AlphaFoldDB" id="A0A9X2RPP0"/>
<dbReference type="GO" id="GO:0016705">
    <property type="term" value="F:oxidoreductase activity, acting on paired donors, with incorporation or reduction of molecular oxygen"/>
    <property type="evidence" value="ECO:0007669"/>
    <property type="project" value="UniProtKB-ARBA"/>
</dbReference>
<evidence type="ECO:0000256" key="3">
    <source>
        <dbReference type="ARBA" id="ARBA00023002"/>
    </source>
</evidence>
<evidence type="ECO:0000313" key="8">
    <source>
        <dbReference type="EMBL" id="MCQ8771676.1"/>
    </source>
</evidence>
<organism evidence="8 9">
    <name type="scientific">Streptomyces telluris</name>
    <dbReference type="NCBI Taxonomy" id="2720021"/>
    <lineage>
        <taxon>Bacteria</taxon>
        <taxon>Bacillati</taxon>
        <taxon>Actinomycetota</taxon>
        <taxon>Actinomycetes</taxon>
        <taxon>Kitasatosporales</taxon>
        <taxon>Streptomycetaceae</taxon>
        <taxon>Streptomyces</taxon>
    </lineage>
</organism>
<reference evidence="8" key="1">
    <citation type="submission" date="2022-06" db="EMBL/GenBank/DDBJ databases">
        <title>WGS of actinobacteria.</title>
        <authorList>
            <person name="Thawai C."/>
        </authorList>
    </citation>
    <scope>NUCLEOTIDE SEQUENCE</scope>
    <source>
        <strain evidence="8">AA8</strain>
    </source>
</reference>
<dbReference type="Pfam" id="PF00355">
    <property type="entry name" value="Rieske"/>
    <property type="match status" value="1"/>
</dbReference>
<dbReference type="GO" id="GO:0051537">
    <property type="term" value="F:2 iron, 2 sulfur cluster binding"/>
    <property type="evidence" value="ECO:0007669"/>
    <property type="project" value="UniProtKB-KW"/>
</dbReference>
<comment type="caution">
    <text evidence="8">The sequence shown here is derived from an EMBL/GenBank/DDBJ whole genome shotgun (WGS) entry which is preliminary data.</text>
</comment>
<dbReference type="GO" id="GO:0046872">
    <property type="term" value="F:metal ion binding"/>
    <property type="evidence" value="ECO:0007669"/>
    <property type="project" value="UniProtKB-KW"/>
</dbReference>
<keyword evidence="2" id="KW-0479">Metal-binding</keyword>
<feature type="region of interest" description="Disordered" evidence="6">
    <location>
        <begin position="293"/>
        <end position="359"/>
    </location>
</feature>
<dbReference type="PANTHER" id="PTHR21266">
    <property type="entry name" value="IRON-SULFUR DOMAIN CONTAINING PROTEIN"/>
    <property type="match status" value="1"/>
</dbReference>
<proteinExistence type="predicted"/>